<name>A0AAN6XX91_9PEZI</name>
<comment type="caution">
    <text evidence="3">The sequence shown here is derived from an EMBL/GenBank/DDBJ whole genome shotgun (WGS) entry which is preliminary data.</text>
</comment>
<accession>A0AAN6XX91</accession>
<feature type="compositionally biased region" description="Acidic residues" evidence="1">
    <location>
        <begin position="281"/>
        <end position="291"/>
    </location>
</feature>
<evidence type="ECO:0000313" key="3">
    <source>
        <dbReference type="EMBL" id="KAK4208593.1"/>
    </source>
</evidence>
<feature type="chain" id="PRO_5042854434" evidence="2">
    <location>
        <begin position="22"/>
        <end position="326"/>
    </location>
</feature>
<sequence>MPTARITTAFWLSSLFLRVSAADNSNYYDEVLSHPPNETRAISFKAFPEDPDWGDSSWTWRVNITDVPLPNEKITYPQAKDGSPDSRGIVVTYDLVWPEGGVLSETLSRDAPHLCAAVPIMVSRLPNVTNAWPQDNTESPDCAPVLGKACVDAILETAAKSNDESMDVACRLGTSWDLLPECKDVLYEEARPVQDWGSRDGWIGSITRGIMPLGSGETINNGQMNYVYDGKNTSSLYESAVNMLHILLLHSTPPTLNVSAREPFLGCMRVKTDKLPVRDDAAEDANGEGEDQQQGGGDSAAPYGAQANLMAAGGAFILAMIMGLRL</sequence>
<organism evidence="3 4">
    <name type="scientific">Rhypophila decipiens</name>
    <dbReference type="NCBI Taxonomy" id="261697"/>
    <lineage>
        <taxon>Eukaryota</taxon>
        <taxon>Fungi</taxon>
        <taxon>Dikarya</taxon>
        <taxon>Ascomycota</taxon>
        <taxon>Pezizomycotina</taxon>
        <taxon>Sordariomycetes</taxon>
        <taxon>Sordariomycetidae</taxon>
        <taxon>Sordariales</taxon>
        <taxon>Naviculisporaceae</taxon>
        <taxon>Rhypophila</taxon>
    </lineage>
</organism>
<reference evidence="3" key="2">
    <citation type="submission" date="2023-05" db="EMBL/GenBank/DDBJ databases">
        <authorList>
            <consortium name="Lawrence Berkeley National Laboratory"/>
            <person name="Steindorff A."/>
            <person name="Hensen N."/>
            <person name="Bonometti L."/>
            <person name="Westerberg I."/>
            <person name="Brannstrom I.O."/>
            <person name="Guillou S."/>
            <person name="Cros-Aarteil S."/>
            <person name="Calhoun S."/>
            <person name="Haridas S."/>
            <person name="Kuo A."/>
            <person name="Mondo S."/>
            <person name="Pangilinan J."/>
            <person name="Riley R."/>
            <person name="Labutti K."/>
            <person name="Andreopoulos B."/>
            <person name="Lipzen A."/>
            <person name="Chen C."/>
            <person name="Yanf M."/>
            <person name="Daum C."/>
            <person name="Ng V."/>
            <person name="Clum A."/>
            <person name="Ohm R."/>
            <person name="Martin F."/>
            <person name="Silar P."/>
            <person name="Natvig D."/>
            <person name="Lalanne C."/>
            <person name="Gautier V."/>
            <person name="Ament-Velasquez S.L."/>
            <person name="Kruys A."/>
            <person name="Hutchinson M.I."/>
            <person name="Powell A.J."/>
            <person name="Barry K."/>
            <person name="Miller A.N."/>
            <person name="Grigoriev I.V."/>
            <person name="Debuchy R."/>
            <person name="Gladieux P."/>
            <person name="Thoren M.H."/>
            <person name="Johannesson H."/>
        </authorList>
    </citation>
    <scope>NUCLEOTIDE SEQUENCE</scope>
    <source>
        <strain evidence="3">PSN293</strain>
    </source>
</reference>
<evidence type="ECO:0000256" key="2">
    <source>
        <dbReference type="SAM" id="SignalP"/>
    </source>
</evidence>
<gene>
    <name evidence="3" type="ORF">QBC37DRAFT_431754</name>
</gene>
<feature type="region of interest" description="Disordered" evidence="1">
    <location>
        <begin position="281"/>
        <end position="301"/>
    </location>
</feature>
<dbReference type="AlphaFoldDB" id="A0AAN6XX91"/>
<keyword evidence="2" id="KW-0732">Signal</keyword>
<reference evidence="3" key="1">
    <citation type="journal article" date="2023" name="Mol. Phylogenet. Evol.">
        <title>Genome-scale phylogeny and comparative genomics of the fungal order Sordariales.</title>
        <authorList>
            <person name="Hensen N."/>
            <person name="Bonometti L."/>
            <person name="Westerberg I."/>
            <person name="Brannstrom I.O."/>
            <person name="Guillou S."/>
            <person name="Cros-Aarteil S."/>
            <person name="Calhoun S."/>
            <person name="Haridas S."/>
            <person name="Kuo A."/>
            <person name="Mondo S."/>
            <person name="Pangilinan J."/>
            <person name="Riley R."/>
            <person name="LaButti K."/>
            <person name="Andreopoulos B."/>
            <person name="Lipzen A."/>
            <person name="Chen C."/>
            <person name="Yan M."/>
            <person name="Daum C."/>
            <person name="Ng V."/>
            <person name="Clum A."/>
            <person name="Steindorff A."/>
            <person name="Ohm R.A."/>
            <person name="Martin F."/>
            <person name="Silar P."/>
            <person name="Natvig D.O."/>
            <person name="Lalanne C."/>
            <person name="Gautier V."/>
            <person name="Ament-Velasquez S.L."/>
            <person name="Kruys A."/>
            <person name="Hutchinson M.I."/>
            <person name="Powell A.J."/>
            <person name="Barry K."/>
            <person name="Miller A.N."/>
            <person name="Grigoriev I.V."/>
            <person name="Debuchy R."/>
            <person name="Gladieux P."/>
            <person name="Hiltunen Thoren M."/>
            <person name="Johannesson H."/>
        </authorList>
    </citation>
    <scope>NUCLEOTIDE SEQUENCE</scope>
    <source>
        <strain evidence="3">PSN293</strain>
    </source>
</reference>
<proteinExistence type="predicted"/>
<evidence type="ECO:0000313" key="4">
    <source>
        <dbReference type="Proteomes" id="UP001301769"/>
    </source>
</evidence>
<keyword evidence="4" id="KW-1185">Reference proteome</keyword>
<dbReference type="Proteomes" id="UP001301769">
    <property type="component" value="Unassembled WGS sequence"/>
</dbReference>
<dbReference type="EMBL" id="MU858237">
    <property type="protein sequence ID" value="KAK4208593.1"/>
    <property type="molecule type" value="Genomic_DNA"/>
</dbReference>
<protein>
    <submittedName>
        <fullName evidence="3">Uncharacterized protein</fullName>
    </submittedName>
</protein>
<feature type="signal peptide" evidence="2">
    <location>
        <begin position="1"/>
        <end position="21"/>
    </location>
</feature>
<evidence type="ECO:0000256" key="1">
    <source>
        <dbReference type="SAM" id="MobiDB-lite"/>
    </source>
</evidence>